<keyword evidence="2" id="KW-1185">Reference proteome</keyword>
<dbReference type="SFLD" id="SFLDS00003">
    <property type="entry name" value="Haloacid_Dehalogenase"/>
    <property type="match status" value="1"/>
</dbReference>
<accession>A0A502CWD8</accession>
<dbReference type="AlphaFoldDB" id="A0A502CWD8"/>
<dbReference type="PANTHER" id="PTHR43481:SF4">
    <property type="entry name" value="GLYCEROL-1-PHOSPHATE PHOSPHOHYDROLASE 1-RELATED"/>
    <property type="match status" value="1"/>
</dbReference>
<dbReference type="RefSeq" id="WP_140739540.1">
    <property type="nucleotide sequence ID" value="NZ_RCZM01000003.1"/>
</dbReference>
<reference evidence="1 2" key="1">
    <citation type="journal article" date="2019" name="Environ. Microbiol.">
        <title>Species interactions and distinct microbial communities in high Arctic permafrost affected cryosols are associated with the CH4 and CO2 gas fluxes.</title>
        <authorList>
            <person name="Altshuler I."/>
            <person name="Hamel J."/>
            <person name="Turney S."/>
            <person name="Magnuson E."/>
            <person name="Levesque R."/>
            <person name="Greer C."/>
            <person name="Whyte L.G."/>
        </authorList>
    </citation>
    <scope>NUCLEOTIDE SEQUENCE [LARGE SCALE GENOMIC DNA]</scope>
    <source>
        <strain evidence="1 2">S9.3A</strain>
    </source>
</reference>
<gene>
    <name evidence="1" type="ORF">EAH86_09295</name>
</gene>
<dbReference type="InterPro" id="IPR006439">
    <property type="entry name" value="HAD-SF_hydro_IA"/>
</dbReference>
<evidence type="ECO:0000313" key="2">
    <source>
        <dbReference type="Proteomes" id="UP000317722"/>
    </source>
</evidence>
<comment type="caution">
    <text evidence="1">The sequence shown here is derived from an EMBL/GenBank/DDBJ whole genome shotgun (WGS) entry which is preliminary data.</text>
</comment>
<dbReference type="InterPro" id="IPR051806">
    <property type="entry name" value="HAD-like_SPP"/>
</dbReference>
<dbReference type="Gene3D" id="1.10.150.240">
    <property type="entry name" value="Putative phosphatase, domain 2"/>
    <property type="match status" value="1"/>
</dbReference>
<dbReference type="EMBL" id="RCZM01000003">
    <property type="protein sequence ID" value="TPG16972.1"/>
    <property type="molecule type" value="Genomic_DNA"/>
</dbReference>
<evidence type="ECO:0000313" key="1">
    <source>
        <dbReference type="EMBL" id="TPG16972.1"/>
    </source>
</evidence>
<dbReference type="OrthoDB" id="9800058at2"/>
<name>A0A502CWD8_9MICO</name>
<dbReference type="GO" id="GO:0050308">
    <property type="term" value="F:sugar-phosphatase activity"/>
    <property type="evidence" value="ECO:0007669"/>
    <property type="project" value="TreeGrafter"/>
</dbReference>
<dbReference type="PRINTS" id="PR00413">
    <property type="entry name" value="HADHALOGNASE"/>
</dbReference>
<dbReference type="InterPro" id="IPR036412">
    <property type="entry name" value="HAD-like_sf"/>
</dbReference>
<dbReference type="Pfam" id="PF00702">
    <property type="entry name" value="Hydrolase"/>
    <property type="match status" value="1"/>
</dbReference>
<dbReference type="Proteomes" id="UP000317722">
    <property type="component" value="Unassembled WGS sequence"/>
</dbReference>
<protein>
    <submittedName>
        <fullName evidence="1">HAD family hydrolase</fullName>
    </submittedName>
</protein>
<dbReference type="InterPro" id="IPR023198">
    <property type="entry name" value="PGP-like_dom2"/>
</dbReference>
<dbReference type="SFLD" id="SFLDG01129">
    <property type="entry name" value="C1.5:_HAD__Beta-PGM__Phosphata"/>
    <property type="match status" value="1"/>
</dbReference>
<keyword evidence="1" id="KW-0378">Hydrolase</keyword>
<dbReference type="SUPFAM" id="SSF56784">
    <property type="entry name" value="HAD-like"/>
    <property type="match status" value="1"/>
</dbReference>
<dbReference type="PANTHER" id="PTHR43481">
    <property type="entry name" value="FRUCTOSE-1-PHOSPHATE PHOSPHATASE"/>
    <property type="match status" value="1"/>
</dbReference>
<sequence length="226" mass="23249">MPRSLGTLEGRTFAAVLFDMDGTLIDSIPVVIRSWVRWAQEEGVDPRRLTGFHGVPAKGIIATLLPPERLDAAFDRIEAIEIADTDGITVLPGALDALAALTGQVELCAIATSCTRPLADTRLAATRLPAPGVVVTASDVAQGKPHPDPFLLAATRLGVDPADCLVVEDAPGGLDAARAAGCTTLAVTTTTAESDLVADAVVATLADVRFSVVAGRVHVTAAITGP</sequence>
<proteinExistence type="predicted"/>
<organism evidence="1 2">
    <name type="scientific">Pedococcus bigeumensis</name>
    <dbReference type="NCBI Taxonomy" id="433644"/>
    <lineage>
        <taxon>Bacteria</taxon>
        <taxon>Bacillati</taxon>
        <taxon>Actinomycetota</taxon>
        <taxon>Actinomycetes</taxon>
        <taxon>Micrococcales</taxon>
        <taxon>Intrasporangiaceae</taxon>
        <taxon>Pedococcus</taxon>
    </lineage>
</organism>
<dbReference type="NCBIfam" id="TIGR01509">
    <property type="entry name" value="HAD-SF-IA-v3"/>
    <property type="match status" value="1"/>
</dbReference>
<dbReference type="InterPro" id="IPR023214">
    <property type="entry name" value="HAD_sf"/>
</dbReference>
<dbReference type="Gene3D" id="3.40.50.1000">
    <property type="entry name" value="HAD superfamily/HAD-like"/>
    <property type="match status" value="1"/>
</dbReference>